<name>A0A4U0WHA5_9PEZI</name>
<comment type="caution">
    <text evidence="2">The sequence shown here is derived from an EMBL/GenBank/DDBJ whole genome shotgun (WGS) entry which is preliminary data.</text>
</comment>
<proteinExistence type="predicted"/>
<feature type="compositionally biased region" description="Acidic residues" evidence="1">
    <location>
        <begin position="234"/>
        <end position="251"/>
    </location>
</feature>
<feature type="non-terminal residue" evidence="2">
    <location>
        <position position="251"/>
    </location>
</feature>
<feature type="compositionally biased region" description="Acidic residues" evidence="1">
    <location>
        <begin position="139"/>
        <end position="149"/>
    </location>
</feature>
<gene>
    <name evidence="2" type="ORF">B0A55_11394</name>
</gene>
<evidence type="ECO:0000313" key="3">
    <source>
        <dbReference type="Proteomes" id="UP000309340"/>
    </source>
</evidence>
<dbReference type="AlphaFoldDB" id="A0A4U0WHA5"/>
<evidence type="ECO:0000313" key="2">
    <source>
        <dbReference type="EMBL" id="TKA60885.1"/>
    </source>
</evidence>
<dbReference type="STRING" id="329884.A0A4U0WHA5"/>
<reference evidence="2 3" key="1">
    <citation type="submission" date="2017-03" db="EMBL/GenBank/DDBJ databases">
        <title>Genomes of endolithic fungi from Antarctica.</title>
        <authorList>
            <person name="Coleine C."/>
            <person name="Masonjones S."/>
            <person name="Stajich J.E."/>
        </authorList>
    </citation>
    <scope>NUCLEOTIDE SEQUENCE [LARGE SCALE GENOMIC DNA]</scope>
    <source>
        <strain evidence="2 3">CCFEE 5184</strain>
    </source>
</reference>
<accession>A0A4U0WHA5</accession>
<dbReference type="Proteomes" id="UP000309340">
    <property type="component" value="Unassembled WGS sequence"/>
</dbReference>
<dbReference type="EMBL" id="NAJQ01001318">
    <property type="protein sequence ID" value="TKA60885.1"/>
    <property type="molecule type" value="Genomic_DNA"/>
</dbReference>
<organism evidence="2 3">
    <name type="scientific">Friedmanniomyces simplex</name>
    <dbReference type="NCBI Taxonomy" id="329884"/>
    <lineage>
        <taxon>Eukaryota</taxon>
        <taxon>Fungi</taxon>
        <taxon>Dikarya</taxon>
        <taxon>Ascomycota</taxon>
        <taxon>Pezizomycotina</taxon>
        <taxon>Dothideomycetes</taxon>
        <taxon>Dothideomycetidae</taxon>
        <taxon>Mycosphaerellales</taxon>
        <taxon>Teratosphaeriaceae</taxon>
        <taxon>Friedmanniomyces</taxon>
    </lineage>
</organism>
<protein>
    <submittedName>
        <fullName evidence="2">Uncharacterized protein</fullName>
    </submittedName>
</protein>
<keyword evidence="3" id="KW-1185">Reference proteome</keyword>
<feature type="compositionally biased region" description="Acidic residues" evidence="1">
    <location>
        <begin position="61"/>
        <end position="78"/>
    </location>
</feature>
<evidence type="ECO:0000256" key="1">
    <source>
        <dbReference type="SAM" id="MobiDB-lite"/>
    </source>
</evidence>
<sequence>MSLTNGHLHDTVARHAEPSAQRARSESELSDLNDVPPPRSEPQEAAPSDDDDAIHDMATSEMDEDEDAPGEEDADYDAESPPREPSNAMRHDRSLSENSTKPGKRKSDADDDEFMKQNPELYGLRRSGRARPTRRVLESSDEDEDDGDEVNTGRRRKRQKTAGGRPSSLRDRASLQPSSRNSDSDPDTYGGQRGKAFRKKQRRMLQVAVSGRDTPNMGEVRFSSRRGAKVTTYNEDDGLNFSEEETELTPA</sequence>
<feature type="region of interest" description="Disordered" evidence="1">
    <location>
        <begin position="1"/>
        <end position="251"/>
    </location>
</feature>
<dbReference type="OrthoDB" id="5857104at2759"/>
<feature type="compositionally biased region" description="Basic and acidic residues" evidence="1">
    <location>
        <begin position="7"/>
        <end position="27"/>
    </location>
</feature>